<evidence type="ECO:0000313" key="1">
    <source>
        <dbReference type="EMBL" id="PPE68337.1"/>
    </source>
</evidence>
<reference evidence="1 2" key="1">
    <citation type="submission" date="2018-02" db="EMBL/GenBank/DDBJ databases">
        <title>Reclassifiation of [Polyangium] brachysporum DSM 7029 as Guopingzhaonella breviflexa gen. nov., sp. nov., a member of the family Comamonadaceae.</title>
        <authorList>
            <person name="Tang B."/>
        </authorList>
    </citation>
    <scope>NUCLEOTIDE SEQUENCE [LARGE SCALE GENOMIC DNA]</scope>
    <source>
        <strain evidence="1 2">DSM 15344</strain>
    </source>
</reference>
<dbReference type="SUPFAM" id="SSF46689">
    <property type="entry name" value="Homeodomain-like"/>
    <property type="match status" value="2"/>
</dbReference>
<dbReference type="EMBL" id="PSNY01000032">
    <property type="protein sequence ID" value="PPE68337.1"/>
    <property type="molecule type" value="Genomic_DNA"/>
</dbReference>
<sequence length="356" mass="39222">MDALSDLLRVLHFAGGVFLEACFRQPWCVTSRLTAEDCGPDLAAPGGLVAFHFVLDGKMEVALPDGQRCTARTGDLVLLPGNDPHLLASDLRLPPVSADALIEQADAQAMARIDHGDGPEVLTRLVCGYLATPVVHHPQLAMLPPLMVEPMAGRPCADWVASSFRYASQERASLRPGAQAVIGRLSELLFVEAVRSHVERLPAQERGWLAALRDPPLARALAALHARVAHPWTTESLAREALLSRSAFADRFTRVLGMPPMTYLTRWRMCVAARRLRESSQPIARIAAEVGYESESTFSRAFTREMGTAPGAFRREDRMRDLQGLQTAAAAPAHDEGFPLYRTKREQTFRYPPTRE</sequence>
<dbReference type="RefSeq" id="WP_104359033.1">
    <property type="nucleotide sequence ID" value="NZ_CP064338.1"/>
</dbReference>
<keyword evidence="2" id="KW-1185">Reference proteome</keyword>
<dbReference type="GO" id="GO:0003700">
    <property type="term" value="F:DNA-binding transcription factor activity"/>
    <property type="evidence" value="ECO:0007669"/>
    <property type="project" value="InterPro"/>
</dbReference>
<dbReference type="InterPro" id="IPR032783">
    <property type="entry name" value="AraC_lig"/>
</dbReference>
<dbReference type="InterPro" id="IPR011051">
    <property type="entry name" value="RmlC_Cupin_sf"/>
</dbReference>
<evidence type="ECO:0000313" key="2">
    <source>
        <dbReference type="Proteomes" id="UP000239406"/>
    </source>
</evidence>
<dbReference type="PROSITE" id="PS00041">
    <property type="entry name" value="HTH_ARAC_FAMILY_1"/>
    <property type="match status" value="1"/>
</dbReference>
<dbReference type="Pfam" id="PF12852">
    <property type="entry name" value="Cupin_6"/>
    <property type="match status" value="1"/>
</dbReference>
<dbReference type="PANTHER" id="PTHR11019">
    <property type="entry name" value="HTH-TYPE TRANSCRIPTIONAL REGULATOR NIMR"/>
    <property type="match status" value="1"/>
</dbReference>
<dbReference type="SUPFAM" id="SSF51182">
    <property type="entry name" value="RmlC-like cupins"/>
    <property type="match status" value="1"/>
</dbReference>
<gene>
    <name evidence="1" type="ORF">C1702_17685</name>
</gene>
<accession>A0A2S5T0G1</accession>
<dbReference type="InterPro" id="IPR018060">
    <property type="entry name" value="HTH_AraC"/>
</dbReference>
<dbReference type="InterPro" id="IPR020449">
    <property type="entry name" value="Tscrpt_reg_AraC-type_HTH"/>
</dbReference>
<organism evidence="1 2">
    <name type="scientific">Caldimonas thermodepolymerans</name>
    <dbReference type="NCBI Taxonomy" id="215580"/>
    <lineage>
        <taxon>Bacteria</taxon>
        <taxon>Pseudomonadati</taxon>
        <taxon>Pseudomonadota</taxon>
        <taxon>Betaproteobacteria</taxon>
        <taxon>Burkholderiales</taxon>
        <taxon>Sphaerotilaceae</taxon>
        <taxon>Caldimonas</taxon>
    </lineage>
</organism>
<dbReference type="PROSITE" id="PS01124">
    <property type="entry name" value="HTH_ARAC_FAMILY_2"/>
    <property type="match status" value="1"/>
</dbReference>
<dbReference type="Pfam" id="PF12833">
    <property type="entry name" value="HTH_18"/>
    <property type="match status" value="1"/>
</dbReference>
<dbReference type="SMART" id="SM00342">
    <property type="entry name" value="HTH_ARAC"/>
    <property type="match status" value="1"/>
</dbReference>
<comment type="caution">
    <text evidence="1">The sequence shown here is derived from an EMBL/GenBank/DDBJ whole genome shotgun (WGS) entry which is preliminary data.</text>
</comment>
<dbReference type="PRINTS" id="PR00032">
    <property type="entry name" value="HTHARAC"/>
</dbReference>
<protein>
    <submittedName>
        <fullName evidence="1">AraC family transcriptional regulator</fullName>
    </submittedName>
</protein>
<dbReference type="Gene3D" id="1.10.10.60">
    <property type="entry name" value="Homeodomain-like"/>
    <property type="match status" value="2"/>
</dbReference>
<dbReference type="GO" id="GO:0043565">
    <property type="term" value="F:sequence-specific DNA binding"/>
    <property type="evidence" value="ECO:0007669"/>
    <property type="project" value="InterPro"/>
</dbReference>
<dbReference type="Proteomes" id="UP000239406">
    <property type="component" value="Unassembled WGS sequence"/>
</dbReference>
<dbReference type="InterPro" id="IPR009057">
    <property type="entry name" value="Homeodomain-like_sf"/>
</dbReference>
<dbReference type="AlphaFoldDB" id="A0A2S5T0G1"/>
<dbReference type="PANTHER" id="PTHR11019:SF159">
    <property type="entry name" value="TRANSCRIPTIONAL REGULATOR-RELATED"/>
    <property type="match status" value="1"/>
</dbReference>
<name>A0A2S5T0G1_9BURK</name>
<dbReference type="InterPro" id="IPR018062">
    <property type="entry name" value="HTH_AraC-typ_CS"/>
</dbReference>
<proteinExistence type="predicted"/>